<evidence type="ECO:0000313" key="2">
    <source>
        <dbReference type="Proteomes" id="UP000439424"/>
    </source>
</evidence>
<protein>
    <submittedName>
        <fullName evidence="1">Molybdenum cofactor biosynthesis protein MoaE</fullName>
    </submittedName>
</protein>
<organism evidence="1 2">
    <name type="scientific">Acinetobacter baumannii</name>
    <dbReference type="NCBI Taxonomy" id="470"/>
    <lineage>
        <taxon>Bacteria</taxon>
        <taxon>Pseudomonadati</taxon>
        <taxon>Pseudomonadota</taxon>
        <taxon>Gammaproteobacteria</taxon>
        <taxon>Moraxellales</taxon>
        <taxon>Moraxellaceae</taxon>
        <taxon>Acinetobacter</taxon>
        <taxon>Acinetobacter calcoaceticus/baumannii complex</taxon>
    </lineage>
</organism>
<feature type="non-terminal residue" evidence="1">
    <location>
        <position position="29"/>
    </location>
</feature>
<dbReference type="EMBL" id="WPIP01000710">
    <property type="protein sequence ID" value="MVM94357.1"/>
    <property type="molecule type" value="Genomic_DNA"/>
</dbReference>
<reference evidence="1 2" key="1">
    <citation type="submission" date="2019-11" db="EMBL/GenBank/DDBJ databases">
        <title>Multidrug-resistant Acinetobacter baumannii moving toward extensively drug-resistant over fifteen years in South of Brazil.</title>
        <authorList>
            <person name="Fedrigo N.H."/>
            <person name="Cerdeira L."/>
            <person name="Fuga B."/>
            <person name="Marini P.V.B."/>
            <person name="Shinohara D.R."/>
            <person name="Carrara-Marroni F.E."/>
            <person name="Lincopan N."/>
            <person name="Tognim M.C.B."/>
        </authorList>
    </citation>
    <scope>NUCLEOTIDE SEQUENCE [LARGE SCALE GENOMIC DNA]</scope>
    <source>
        <strain evidence="1 2">Ac576</strain>
    </source>
</reference>
<sequence>MRDFARIQEQALSLDIFDSIESFPECGGV</sequence>
<dbReference type="AlphaFoldDB" id="A0A6I4HUK8"/>
<name>A0A6I4HUK8_ACIBA</name>
<gene>
    <name evidence="1" type="ORF">GNY86_22765</name>
</gene>
<dbReference type="Proteomes" id="UP000439424">
    <property type="component" value="Unassembled WGS sequence"/>
</dbReference>
<accession>A0A6I4HUK8</accession>
<proteinExistence type="predicted"/>
<evidence type="ECO:0000313" key="1">
    <source>
        <dbReference type="EMBL" id="MVM94357.1"/>
    </source>
</evidence>
<comment type="caution">
    <text evidence="1">The sequence shown here is derived from an EMBL/GenBank/DDBJ whole genome shotgun (WGS) entry which is preliminary data.</text>
</comment>